<accession>A0A2U1AN90</accession>
<dbReference type="InterPro" id="IPR036513">
    <property type="entry name" value="STAS_dom_sf"/>
</dbReference>
<evidence type="ECO:0000313" key="3">
    <source>
        <dbReference type="EMBL" id="PVY37882.1"/>
    </source>
</evidence>
<dbReference type="Proteomes" id="UP000245959">
    <property type="component" value="Unassembled WGS sequence"/>
</dbReference>
<proteinExistence type="predicted"/>
<sequence length="167" mass="18689">MKETDLLISHRDGVYSVKAAGRANFEYAVPLRELAKTLETFKCFRIDLGECVAMDSTFMGVLSMIGLKARRFKAGVELYNANDTLKKLLRDLGVNKLFTFIDGADPDAPAEWASASHDRRDLLTTAETVTEAHQTLVEADSSNAARFDQVIEFAKQDVERLKEQNNK</sequence>
<dbReference type="Gene3D" id="3.30.750.24">
    <property type="entry name" value="STAS domain"/>
    <property type="match status" value="1"/>
</dbReference>
<dbReference type="GeneID" id="78296578"/>
<comment type="caution">
    <text evidence="3">The sequence shown here is derived from an EMBL/GenBank/DDBJ whole genome shotgun (WGS) entry which is preliminary data.</text>
</comment>
<dbReference type="EMBL" id="QEKH01000030">
    <property type="protein sequence ID" value="PVY37882.1"/>
    <property type="molecule type" value="Genomic_DNA"/>
</dbReference>
<evidence type="ECO:0000259" key="1">
    <source>
        <dbReference type="PROSITE" id="PS50801"/>
    </source>
</evidence>
<evidence type="ECO:0000313" key="4">
    <source>
        <dbReference type="Proteomes" id="UP000245959"/>
    </source>
</evidence>
<name>A0A2U1AN90_9BACT</name>
<evidence type="ECO:0000313" key="5">
    <source>
        <dbReference type="Proteomes" id="UP000576225"/>
    </source>
</evidence>
<dbReference type="CDD" id="cd07043">
    <property type="entry name" value="STAS_anti-anti-sigma_factors"/>
    <property type="match status" value="1"/>
</dbReference>
<protein>
    <submittedName>
        <fullName evidence="2">STAS domain-containing protein</fullName>
    </submittedName>
</protein>
<feature type="domain" description="STAS" evidence="1">
    <location>
        <begin position="4"/>
        <end position="136"/>
    </location>
</feature>
<dbReference type="InterPro" id="IPR002645">
    <property type="entry name" value="STAS_dom"/>
</dbReference>
<evidence type="ECO:0000313" key="2">
    <source>
        <dbReference type="EMBL" id="NMD89084.1"/>
    </source>
</evidence>
<gene>
    <name evidence="3" type="ORF">C8D82_13041</name>
    <name evidence="2" type="ORF">HF882_21090</name>
</gene>
<dbReference type="SUPFAM" id="SSF52091">
    <property type="entry name" value="SpoIIaa-like"/>
    <property type="match status" value="1"/>
</dbReference>
<keyword evidence="4" id="KW-1185">Reference proteome</keyword>
<dbReference type="EMBL" id="JABAEW010000077">
    <property type="protein sequence ID" value="NMD89084.1"/>
    <property type="molecule type" value="Genomic_DNA"/>
</dbReference>
<dbReference type="RefSeq" id="WP_116885295.1">
    <property type="nucleotide sequence ID" value="NZ_CAJKCJ010000031.1"/>
</dbReference>
<dbReference type="PROSITE" id="PS50801">
    <property type="entry name" value="STAS"/>
    <property type="match status" value="1"/>
</dbReference>
<reference evidence="3 4" key="1">
    <citation type="submission" date="2018-04" db="EMBL/GenBank/DDBJ databases">
        <title>Genomic Encyclopedia of Type Strains, Phase IV (KMG-IV): sequencing the most valuable type-strain genomes for metagenomic binning, comparative biology and taxonomic classification.</title>
        <authorList>
            <person name="Goeker M."/>
        </authorList>
    </citation>
    <scope>NUCLEOTIDE SEQUENCE [LARGE SCALE GENOMIC DNA]</scope>
    <source>
        <strain evidence="3 4">DSM 14823</strain>
    </source>
</reference>
<dbReference type="AlphaFoldDB" id="A0A2U1AN90"/>
<dbReference type="Proteomes" id="UP000576225">
    <property type="component" value="Unassembled WGS sequence"/>
</dbReference>
<reference evidence="2 5" key="2">
    <citation type="submission" date="2020-04" db="EMBL/GenBank/DDBJ databases">
        <authorList>
            <person name="Hitch T.C.A."/>
            <person name="Wylensek D."/>
            <person name="Clavel T."/>
        </authorList>
    </citation>
    <scope>NUCLEOTIDE SEQUENCE [LARGE SCALE GENOMIC DNA]</scope>
    <source>
        <strain evidence="2 5">COR2-253-APC-1A</strain>
    </source>
</reference>
<organism evidence="3 4">
    <name type="scientific">Victivallis vadensis</name>
    <dbReference type="NCBI Taxonomy" id="172901"/>
    <lineage>
        <taxon>Bacteria</taxon>
        <taxon>Pseudomonadati</taxon>
        <taxon>Lentisphaerota</taxon>
        <taxon>Lentisphaeria</taxon>
        <taxon>Victivallales</taxon>
        <taxon>Victivallaceae</taxon>
        <taxon>Victivallis</taxon>
    </lineage>
</organism>